<dbReference type="Pfam" id="PF22640">
    <property type="entry name" value="ManC_GMP_beta-helix"/>
    <property type="match status" value="1"/>
</dbReference>
<evidence type="ECO:0000256" key="5">
    <source>
        <dbReference type="ARBA" id="ARBA00022741"/>
    </source>
</evidence>
<dbReference type="FunFam" id="3.90.550.10:FF:000046">
    <property type="entry name" value="Mannose-1-phosphate guanylyltransferase (GDP)"/>
    <property type="match status" value="1"/>
</dbReference>
<dbReference type="PANTHER" id="PTHR46390:SF1">
    <property type="entry name" value="MANNOSE-1-PHOSPHATE GUANYLYLTRANSFERASE"/>
    <property type="match status" value="1"/>
</dbReference>
<dbReference type="InterPro" id="IPR054566">
    <property type="entry name" value="ManC/GMP-like_b-helix"/>
</dbReference>
<dbReference type="STRING" id="229921.ADN01_00650"/>
<dbReference type="Proteomes" id="UP000050501">
    <property type="component" value="Unassembled WGS sequence"/>
</dbReference>
<keyword evidence="5" id="KW-0547">Nucleotide-binding</keyword>
<protein>
    <recommendedName>
        <fullName evidence="2">mannose-1-phosphate guanylyltransferase</fullName>
        <ecNumber evidence="2">2.7.7.13</ecNumber>
    </recommendedName>
</protein>
<comment type="catalytic activity">
    <reaction evidence="7">
        <text>alpha-D-mannose 1-phosphate + GTP + H(+) = GDP-alpha-D-mannose + diphosphate</text>
        <dbReference type="Rhea" id="RHEA:15229"/>
        <dbReference type="ChEBI" id="CHEBI:15378"/>
        <dbReference type="ChEBI" id="CHEBI:33019"/>
        <dbReference type="ChEBI" id="CHEBI:37565"/>
        <dbReference type="ChEBI" id="CHEBI:57527"/>
        <dbReference type="ChEBI" id="CHEBI:58409"/>
        <dbReference type="EC" id="2.7.7.13"/>
    </reaction>
</comment>
<sequence>MEANFYAVIMAGGGGTRLWPLSVQERPKQMLSLNGKRTLFQMAVDRLEGLFPAERILVVTVAEQARKLQEQVPEIPAENYLLEPMPRGTASVVGYAAAVLAQRDPGAVMAVLTADHFIEEVEHFQAVLRAAKSVAEQGYLVTLGIRPTAPATGYGYIQRGESLGAFGGQEVFRVQRFKEKPDEATARGFLERGDHDWNSGMFIWTVEQILAEIARWMPELSEKLAAIRKAWDTPERGAVLAQIWPTIQPQTVDYGIMEKAERVAVVAGADLGWNDVGSWDSLFEVLEGDEHGNLVVNAQHLGLDTHASLVVGDGSERLLVTVGLDDMILVDSGSALLVCPRSQAQKVREIVKLLKENGYHRYL</sequence>
<evidence type="ECO:0000256" key="7">
    <source>
        <dbReference type="ARBA" id="ARBA00047343"/>
    </source>
</evidence>
<dbReference type="EC" id="2.7.7.13" evidence="2"/>
<keyword evidence="6" id="KW-0342">GTP-binding</keyword>
<dbReference type="InterPro" id="IPR051161">
    <property type="entry name" value="Mannose-6P_isomerase_type2"/>
</dbReference>
<comment type="similarity">
    <text evidence="1">Belongs to the mannose-6-phosphate isomerase type 2 family.</text>
</comment>
<dbReference type="Pfam" id="PF00483">
    <property type="entry name" value="NTP_transferase"/>
    <property type="match status" value="1"/>
</dbReference>
<evidence type="ECO:0000313" key="10">
    <source>
        <dbReference type="EMBL" id="KPL91824.1"/>
    </source>
</evidence>
<dbReference type="SUPFAM" id="SSF53448">
    <property type="entry name" value="Nucleotide-diphospho-sugar transferases"/>
    <property type="match status" value="1"/>
</dbReference>
<accession>A0A0P6Z3J8</accession>
<evidence type="ECO:0000259" key="8">
    <source>
        <dbReference type="Pfam" id="PF00483"/>
    </source>
</evidence>
<proteinExistence type="inferred from homology"/>
<name>A0A0P6Z3J8_9CHLR</name>
<feature type="domain" description="MannoseP isomerase/GMP-like beta-helix" evidence="9">
    <location>
        <begin position="299"/>
        <end position="354"/>
    </location>
</feature>
<dbReference type="GO" id="GO:0009298">
    <property type="term" value="P:GDP-mannose biosynthetic process"/>
    <property type="evidence" value="ECO:0007669"/>
    <property type="project" value="TreeGrafter"/>
</dbReference>
<organism evidence="10 11">
    <name type="scientific">Levilinea saccharolytica</name>
    <dbReference type="NCBI Taxonomy" id="229921"/>
    <lineage>
        <taxon>Bacteria</taxon>
        <taxon>Bacillati</taxon>
        <taxon>Chloroflexota</taxon>
        <taxon>Anaerolineae</taxon>
        <taxon>Anaerolineales</taxon>
        <taxon>Anaerolineaceae</taxon>
        <taxon>Levilinea</taxon>
    </lineage>
</organism>
<dbReference type="GO" id="GO:0005525">
    <property type="term" value="F:GTP binding"/>
    <property type="evidence" value="ECO:0007669"/>
    <property type="project" value="UniProtKB-KW"/>
</dbReference>
<dbReference type="RefSeq" id="WP_062418044.1">
    <property type="nucleotide sequence ID" value="NZ_DF967974.1"/>
</dbReference>
<evidence type="ECO:0000313" key="11">
    <source>
        <dbReference type="Proteomes" id="UP000050501"/>
    </source>
</evidence>
<evidence type="ECO:0000256" key="4">
    <source>
        <dbReference type="ARBA" id="ARBA00022695"/>
    </source>
</evidence>
<dbReference type="PATRIC" id="fig|229921.5.peg.3495"/>
<gene>
    <name evidence="10" type="ORF">ADN01_00650</name>
</gene>
<dbReference type="Gene3D" id="3.90.550.10">
    <property type="entry name" value="Spore Coat Polysaccharide Biosynthesis Protein SpsA, Chain A"/>
    <property type="match status" value="1"/>
</dbReference>
<dbReference type="SUPFAM" id="SSF159283">
    <property type="entry name" value="Guanosine diphospho-D-mannose pyrophosphorylase/mannose-6-phosphate isomerase linker domain"/>
    <property type="match status" value="1"/>
</dbReference>
<keyword evidence="4" id="KW-0548">Nucleotidyltransferase</keyword>
<reference evidence="10 11" key="1">
    <citation type="submission" date="2015-07" db="EMBL/GenBank/DDBJ databases">
        <title>Genome sequence of Levilinea saccharolytica DSM 16555.</title>
        <authorList>
            <person name="Hemp J."/>
            <person name="Ward L.M."/>
            <person name="Pace L.A."/>
            <person name="Fischer W.W."/>
        </authorList>
    </citation>
    <scope>NUCLEOTIDE SEQUENCE [LARGE SCALE GENOMIC DNA]</scope>
    <source>
        <strain evidence="10 11">KIBI-1</strain>
    </source>
</reference>
<dbReference type="InterPro" id="IPR049577">
    <property type="entry name" value="GMPP_N"/>
</dbReference>
<dbReference type="GO" id="GO:0004475">
    <property type="term" value="F:mannose-1-phosphate guanylyltransferase (GTP) activity"/>
    <property type="evidence" value="ECO:0007669"/>
    <property type="project" value="UniProtKB-EC"/>
</dbReference>
<dbReference type="CDD" id="cd02509">
    <property type="entry name" value="GDP-M1P_Guanylyltransferase"/>
    <property type="match status" value="1"/>
</dbReference>
<keyword evidence="11" id="KW-1185">Reference proteome</keyword>
<dbReference type="InterPro" id="IPR005835">
    <property type="entry name" value="NTP_transferase_dom"/>
</dbReference>
<dbReference type="PANTHER" id="PTHR46390">
    <property type="entry name" value="MANNOSE-1-PHOSPHATE GUANYLYLTRANSFERASE"/>
    <property type="match status" value="1"/>
</dbReference>
<comment type="caution">
    <text evidence="10">The sequence shown here is derived from an EMBL/GenBank/DDBJ whole genome shotgun (WGS) entry which is preliminary data.</text>
</comment>
<dbReference type="EMBL" id="LGCM01000002">
    <property type="protein sequence ID" value="KPL91824.1"/>
    <property type="molecule type" value="Genomic_DNA"/>
</dbReference>
<feature type="domain" description="Nucleotidyl transferase" evidence="8">
    <location>
        <begin position="7"/>
        <end position="289"/>
    </location>
</feature>
<dbReference type="InterPro" id="IPR029044">
    <property type="entry name" value="Nucleotide-diphossugar_trans"/>
</dbReference>
<evidence type="ECO:0000256" key="2">
    <source>
        <dbReference type="ARBA" id="ARBA00012387"/>
    </source>
</evidence>
<evidence type="ECO:0000256" key="6">
    <source>
        <dbReference type="ARBA" id="ARBA00023134"/>
    </source>
</evidence>
<evidence type="ECO:0000256" key="1">
    <source>
        <dbReference type="ARBA" id="ARBA00006115"/>
    </source>
</evidence>
<dbReference type="AlphaFoldDB" id="A0A0P6Z3J8"/>
<keyword evidence="3" id="KW-0808">Transferase</keyword>
<evidence type="ECO:0000256" key="3">
    <source>
        <dbReference type="ARBA" id="ARBA00022679"/>
    </source>
</evidence>
<evidence type="ECO:0000259" key="9">
    <source>
        <dbReference type="Pfam" id="PF22640"/>
    </source>
</evidence>